<dbReference type="SMART" id="SM00320">
    <property type="entry name" value="WD40"/>
    <property type="match status" value="10"/>
</dbReference>
<dbReference type="PROSITE" id="PS50294">
    <property type="entry name" value="WD_REPEATS_REGION"/>
    <property type="match status" value="1"/>
</dbReference>
<dbReference type="PANTHER" id="PTHR44324:SF1">
    <property type="entry name" value="WD REPEAT-CONTAINING PROTEIN 49"/>
    <property type="match status" value="1"/>
</dbReference>
<dbReference type="PROSITE" id="PS00678">
    <property type="entry name" value="WD_REPEATS_1"/>
    <property type="match status" value="1"/>
</dbReference>
<dbReference type="GeneID" id="114867639"/>
<keyword evidence="2" id="KW-0677">Repeat</keyword>
<dbReference type="InterPro" id="IPR036322">
    <property type="entry name" value="WD40_repeat_dom_sf"/>
</dbReference>
<dbReference type="SUPFAM" id="SSF50978">
    <property type="entry name" value="WD40 repeat-like"/>
    <property type="match status" value="2"/>
</dbReference>
<dbReference type="Proteomes" id="UP000515150">
    <property type="component" value="Chromosome 13"/>
</dbReference>
<dbReference type="RefSeq" id="XP_055370149.1">
    <property type="nucleotide sequence ID" value="XM_055514174.1"/>
</dbReference>
<feature type="compositionally biased region" description="Basic and acidic residues" evidence="4">
    <location>
        <begin position="841"/>
        <end position="856"/>
    </location>
</feature>
<feature type="compositionally biased region" description="Basic and acidic residues" evidence="4">
    <location>
        <begin position="870"/>
        <end position="879"/>
    </location>
</feature>
<evidence type="ECO:0000256" key="4">
    <source>
        <dbReference type="SAM" id="MobiDB-lite"/>
    </source>
</evidence>
<evidence type="ECO:0000313" key="6">
    <source>
        <dbReference type="RefSeq" id="XP_055370149.1"/>
    </source>
</evidence>
<dbReference type="InterPro" id="IPR015943">
    <property type="entry name" value="WD40/YVTN_repeat-like_dom_sf"/>
</dbReference>
<feature type="repeat" description="WD" evidence="3">
    <location>
        <begin position="604"/>
        <end position="644"/>
    </location>
</feature>
<sequence length="896" mass="99215">MGTMMEVAQLESRLNVEDYKKLQGLFLDSSGASRSLSRDEFVDRACSSVGRGSREEYGLLFDCVAVTEGQRGLILDSDAVRERGRVAWTGLCAFLTLELSEKLKSSGTGPAPRWKPPRSLACPHRDPVRKVLYLQSSAQYLTVSQGGSLGLRDEDMSLVHTRRLQNSTVTAKDLWVTDMVLLHNVQKIAVSFTSKELCFYDLLSKQDFSCKYKLQGLKFTPWCLDYWADPSLPDQAVLTIGDTGGQVTVLCFNSAQISLFERLVPRTDSDPADVVLWEDLVKGKHCSCYIMSHQAHEPAWVRRVRYLPSLEAFASCSTGPQSSMVISWREKDSRRLRVSSFSTQRGVLDMDHHRELNVIATAGVDHAVLLWNPYASSRPLCVLSAHAGPVAAVRFVQTKQQLLSFSKDKVLCVWDVCNRRCEHRLTGVFPDARDDAHTLLFLHEERRRVLLSFNSLLLLLETTEEEKTISSHPHPATCVLYNSLFRQVVSSDSASSVICWLADTGQKVKQFRRCHGNAGISTMALDGTQTRLFTAGSDGEVKVWDFNGRCLHTMNAGLGRAVAITQVLLLKRSILVMGWDRILTVFHLHSFSQPSVEPSEWSGGAQHRGHVLCAAFQPPQTLATGSDDGEIIVWNNSTEKALRRLRLHAEHDCTKPQGNYLGFQSSSTDTDESESRHAVTRLLFIPGRTSVAAAAGAADLVSCGGSGLVRLWNSIHSRVVGHFPAHSRELGPVVMTVSPCGHYLVTADRGGTIKTWDIEHYCIVPDDTLAREPPDLLHSWRPHVDRVTHLETCIHGDRLLLLSASSDGNVALSFLPRGTVGLFGQEEPWRLESPGPVRPQRGAERDQADHGGREVTRQGWRTPPPATGETRGDPGHDTTGRGATQPNHACTDTQKN</sequence>
<feature type="compositionally biased region" description="Polar residues" evidence="4">
    <location>
        <begin position="881"/>
        <end position="896"/>
    </location>
</feature>
<dbReference type="Gene3D" id="2.130.10.10">
    <property type="entry name" value="YVTN repeat-like/Quinoprotein amine dehydrogenase"/>
    <property type="match status" value="3"/>
</dbReference>
<keyword evidence="1 3" id="KW-0853">WD repeat</keyword>
<organism evidence="5 6">
    <name type="scientific">Betta splendens</name>
    <name type="common">Siamese fighting fish</name>
    <dbReference type="NCBI Taxonomy" id="158456"/>
    <lineage>
        <taxon>Eukaryota</taxon>
        <taxon>Metazoa</taxon>
        <taxon>Chordata</taxon>
        <taxon>Craniata</taxon>
        <taxon>Vertebrata</taxon>
        <taxon>Euteleostomi</taxon>
        <taxon>Actinopterygii</taxon>
        <taxon>Neopterygii</taxon>
        <taxon>Teleostei</taxon>
        <taxon>Neoteleostei</taxon>
        <taxon>Acanthomorphata</taxon>
        <taxon>Anabantaria</taxon>
        <taxon>Anabantiformes</taxon>
        <taxon>Anabantoidei</taxon>
        <taxon>Osphronemidae</taxon>
        <taxon>Betta</taxon>
    </lineage>
</organism>
<proteinExistence type="predicted"/>
<name>A0A9W2Y8A6_BETSP</name>
<dbReference type="AlphaFoldDB" id="A0A9W2Y8A6"/>
<dbReference type="PANTHER" id="PTHR44324">
    <property type="entry name" value="WD40 REPEAT DOMAIN 95"/>
    <property type="match status" value="1"/>
</dbReference>
<dbReference type="InterPro" id="IPR051242">
    <property type="entry name" value="WD-EF-hand_domain"/>
</dbReference>
<dbReference type="Pfam" id="PF00400">
    <property type="entry name" value="WD40"/>
    <property type="match status" value="4"/>
</dbReference>
<keyword evidence="5" id="KW-1185">Reference proteome</keyword>
<dbReference type="InterPro" id="IPR001680">
    <property type="entry name" value="WD40_rpt"/>
</dbReference>
<dbReference type="OrthoDB" id="10251381at2759"/>
<dbReference type="InterPro" id="IPR019775">
    <property type="entry name" value="WD40_repeat_CS"/>
</dbReference>
<evidence type="ECO:0000256" key="1">
    <source>
        <dbReference type="ARBA" id="ARBA00022574"/>
    </source>
</evidence>
<gene>
    <name evidence="6" type="primary">LOC114867639</name>
</gene>
<protein>
    <submittedName>
        <fullName evidence="6">WD repeat-containing protein 49-like isoform X1</fullName>
    </submittedName>
</protein>
<evidence type="ECO:0000256" key="2">
    <source>
        <dbReference type="ARBA" id="ARBA00022737"/>
    </source>
</evidence>
<feature type="repeat" description="WD" evidence="3">
    <location>
        <begin position="520"/>
        <end position="547"/>
    </location>
</feature>
<feature type="repeat" description="WD" evidence="3">
    <location>
        <begin position="383"/>
        <end position="424"/>
    </location>
</feature>
<evidence type="ECO:0000313" key="5">
    <source>
        <dbReference type="Proteomes" id="UP000515150"/>
    </source>
</evidence>
<accession>A0A9W2Y8A6</accession>
<dbReference type="PROSITE" id="PS50082">
    <property type="entry name" value="WD_REPEATS_2"/>
    <property type="match status" value="3"/>
</dbReference>
<evidence type="ECO:0000256" key="3">
    <source>
        <dbReference type="PROSITE-ProRule" id="PRU00221"/>
    </source>
</evidence>
<feature type="region of interest" description="Disordered" evidence="4">
    <location>
        <begin position="826"/>
        <end position="896"/>
    </location>
</feature>
<reference evidence="6" key="1">
    <citation type="submission" date="2025-08" db="UniProtKB">
        <authorList>
            <consortium name="RefSeq"/>
        </authorList>
    </citation>
    <scope>IDENTIFICATION</scope>
</reference>